<keyword evidence="2" id="KW-0732">Signal</keyword>
<evidence type="ECO:0008006" key="5">
    <source>
        <dbReference type="Google" id="ProtNLM"/>
    </source>
</evidence>
<sequence length="137" mass="14462">MSKNPGTGRRLALIGAAVATVAGGVFAVTPAVAAQVGEVGVQHYPCGSSRPPNKDTQGSNGNWPRAIRDLVPQSGSAFSCSDLAKIYHGDKLDYYRWTVGSTDNAIWTYVSAFERGTAGWVLDKNLSPVSQDAAYCP</sequence>
<dbReference type="AlphaFoldDB" id="A0A344L5E8"/>
<dbReference type="InterPro" id="IPR006311">
    <property type="entry name" value="TAT_signal"/>
</dbReference>
<dbReference type="Proteomes" id="UP000250434">
    <property type="component" value="Chromosome"/>
</dbReference>
<evidence type="ECO:0000313" key="3">
    <source>
        <dbReference type="EMBL" id="AXB43272.1"/>
    </source>
</evidence>
<feature type="region of interest" description="Disordered" evidence="1">
    <location>
        <begin position="44"/>
        <end position="64"/>
    </location>
</feature>
<dbReference type="OrthoDB" id="3697954at2"/>
<dbReference type="PROSITE" id="PS51318">
    <property type="entry name" value="TAT"/>
    <property type="match status" value="1"/>
</dbReference>
<feature type="signal peptide" evidence="2">
    <location>
        <begin position="1"/>
        <end position="27"/>
    </location>
</feature>
<evidence type="ECO:0000256" key="1">
    <source>
        <dbReference type="SAM" id="MobiDB-lite"/>
    </source>
</evidence>
<dbReference type="RefSeq" id="WP_113692515.1">
    <property type="nucleotide sequence ID" value="NZ_CP015163.1"/>
</dbReference>
<evidence type="ECO:0000256" key="2">
    <source>
        <dbReference type="SAM" id="SignalP"/>
    </source>
</evidence>
<feature type="chain" id="PRO_5038749851" description="SH3b domain-containing protein" evidence="2">
    <location>
        <begin position="28"/>
        <end position="137"/>
    </location>
</feature>
<accession>A0A344L5E8</accession>
<feature type="compositionally biased region" description="Polar residues" evidence="1">
    <location>
        <begin position="50"/>
        <end position="62"/>
    </location>
</feature>
<protein>
    <recommendedName>
        <fullName evidence="5">SH3b domain-containing protein</fullName>
    </recommendedName>
</protein>
<reference evidence="3 4" key="1">
    <citation type="submission" date="2016-04" db="EMBL/GenBank/DDBJ databases">
        <title>Complete genome sequence and analysis of deep-sea sediment isolate, Amycolatopsis sp. WP1.</title>
        <authorList>
            <person name="Wang H."/>
            <person name="Chen S."/>
            <person name="Wu Q."/>
        </authorList>
    </citation>
    <scope>NUCLEOTIDE SEQUENCE [LARGE SCALE GENOMIC DNA]</scope>
    <source>
        <strain evidence="3 4">WP1</strain>
    </source>
</reference>
<evidence type="ECO:0000313" key="4">
    <source>
        <dbReference type="Proteomes" id="UP000250434"/>
    </source>
</evidence>
<dbReference type="KEGG" id="aab:A4R43_12505"/>
<dbReference type="EMBL" id="CP015163">
    <property type="protein sequence ID" value="AXB43272.1"/>
    <property type="molecule type" value="Genomic_DNA"/>
</dbReference>
<organism evidence="3 4">
    <name type="scientific">Amycolatopsis albispora</name>
    <dbReference type="NCBI Taxonomy" id="1804986"/>
    <lineage>
        <taxon>Bacteria</taxon>
        <taxon>Bacillati</taxon>
        <taxon>Actinomycetota</taxon>
        <taxon>Actinomycetes</taxon>
        <taxon>Pseudonocardiales</taxon>
        <taxon>Pseudonocardiaceae</taxon>
        <taxon>Amycolatopsis</taxon>
    </lineage>
</organism>
<gene>
    <name evidence="3" type="ORF">A4R43_12505</name>
</gene>
<name>A0A344L5E8_9PSEU</name>
<keyword evidence="4" id="KW-1185">Reference proteome</keyword>
<proteinExistence type="predicted"/>